<reference evidence="2" key="1">
    <citation type="submission" date="2025-08" db="UniProtKB">
        <authorList>
            <consortium name="RefSeq"/>
        </authorList>
    </citation>
    <scope>IDENTIFICATION</scope>
    <source>
        <tissue evidence="2">Leaves</tissue>
    </source>
</reference>
<proteinExistence type="predicted"/>
<dbReference type="PANTHER" id="PTHR33116:SF86">
    <property type="entry name" value="REVERSE TRANSCRIPTASE DOMAIN-CONTAINING PROTEIN"/>
    <property type="match status" value="1"/>
</dbReference>
<dbReference type="GeneID" id="108986017"/>
<dbReference type="RefSeq" id="XP_018814056.1">
    <property type="nucleotide sequence ID" value="XM_018958511.1"/>
</dbReference>
<dbReference type="KEGG" id="jre:108986017"/>
<keyword evidence="1" id="KW-1185">Reference proteome</keyword>
<accession>A0A2I4E3T3</accession>
<name>A0A2I4E3T3_JUGRE</name>
<dbReference type="Gramene" id="Jr10_17850_p1">
    <property type="protein sequence ID" value="cds.Jr10_17850_p1"/>
    <property type="gene ID" value="Jr10_17850"/>
</dbReference>
<sequence length="265" mass="30392">MLSQAGNEIFIKAVIQALPTYTMSVFKLPNSLLHDINRVINNFWWGQQSSENRIHWISWKRLGKAKTEGGMGFRDFEAFNKALLAKQCWRFIQHPDSLATQVLKAKYYPSTNFQEAKVGSKPSYVWRSFLAARLLVVAGSYWRIGNGHQAQVWKDKWIFSSNPSKAQSSVSVLANNAIVSSLIDTTTKQWNYALVQQIFSHREVEFIIKTPISFLNSRDRLVWQGTKDGEFTVRSAYHRELERSLPASNQASSSSSLKGLWQQLW</sequence>
<dbReference type="PANTHER" id="PTHR33116">
    <property type="entry name" value="REVERSE TRANSCRIPTASE ZINC-BINDING DOMAIN-CONTAINING PROTEIN-RELATED-RELATED"/>
    <property type="match status" value="1"/>
</dbReference>
<protein>
    <submittedName>
        <fullName evidence="2">Uncharacterized mitochondrial protein AtMg00310-like</fullName>
    </submittedName>
</protein>
<dbReference type="Proteomes" id="UP000235220">
    <property type="component" value="Chromosome 10"/>
</dbReference>
<organism evidence="1 2">
    <name type="scientific">Juglans regia</name>
    <name type="common">English walnut</name>
    <dbReference type="NCBI Taxonomy" id="51240"/>
    <lineage>
        <taxon>Eukaryota</taxon>
        <taxon>Viridiplantae</taxon>
        <taxon>Streptophyta</taxon>
        <taxon>Embryophyta</taxon>
        <taxon>Tracheophyta</taxon>
        <taxon>Spermatophyta</taxon>
        <taxon>Magnoliopsida</taxon>
        <taxon>eudicotyledons</taxon>
        <taxon>Gunneridae</taxon>
        <taxon>Pentapetalae</taxon>
        <taxon>rosids</taxon>
        <taxon>fabids</taxon>
        <taxon>Fagales</taxon>
        <taxon>Juglandaceae</taxon>
        <taxon>Juglans</taxon>
    </lineage>
</organism>
<evidence type="ECO:0000313" key="2">
    <source>
        <dbReference type="RefSeq" id="XP_018814056.1"/>
    </source>
</evidence>
<gene>
    <name evidence="2" type="primary">LOC108986017</name>
</gene>
<dbReference type="AlphaFoldDB" id="A0A2I4E3T3"/>
<dbReference type="OrthoDB" id="1938246at2759"/>
<evidence type="ECO:0000313" key="1">
    <source>
        <dbReference type="Proteomes" id="UP000235220"/>
    </source>
</evidence>